<dbReference type="Gene3D" id="3.40.190.10">
    <property type="entry name" value="Periplasmic binding protein-like II"/>
    <property type="match status" value="2"/>
</dbReference>
<keyword evidence="1" id="KW-0732">Signal</keyword>
<dbReference type="Pfam" id="PF00497">
    <property type="entry name" value="SBP_bac_3"/>
    <property type="match status" value="1"/>
</dbReference>
<proteinExistence type="predicted"/>
<reference evidence="4" key="1">
    <citation type="journal article" date="2019" name="Int. J. Syst. Evol. Microbiol.">
        <title>The Global Catalogue of Microorganisms (GCM) 10K type strain sequencing project: providing services to taxonomists for standard genome sequencing and annotation.</title>
        <authorList>
            <consortium name="The Broad Institute Genomics Platform"/>
            <consortium name="The Broad Institute Genome Sequencing Center for Infectious Disease"/>
            <person name="Wu L."/>
            <person name="Ma J."/>
        </authorList>
    </citation>
    <scope>NUCLEOTIDE SEQUENCE [LARGE SCALE GENOMIC DNA]</scope>
    <source>
        <strain evidence="4">CGMCC 1.19062</strain>
    </source>
</reference>
<dbReference type="Proteomes" id="UP001597295">
    <property type="component" value="Unassembled WGS sequence"/>
</dbReference>
<name>A0ABW5DRZ7_9PROT</name>
<evidence type="ECO:0000259" key="2">
    <source>
        <dbReference type="Pfam" id="PF00497"/>
    </source>
</evidence>
<dbReference type="SUPFAM" id="SSF53850">
    <property type="entry name" value="Periplasmic binding protein-like II"/>
    <property type="match status" value="1"/>
</dbReference>
<evidence type="ECO:0000256" key="1">
    <source>
        <dbReference type="ARBA" id="ARBA00022729"/>
    </source>
</evidence>
<organism evidence="3 4">
    <name type="scientific">Lacibacterium aquatile</name>
    <dbReference type="NCBI Taxonomy" id="1168082"/>
    <lineage>
        <taxon>Bacteria</taxon>
        <taxon>Pseudomonadati</taxon>
        <taxon>Pseudomonadota</taxon>
        <taxon>Alphaproteobacteria</taxon>
        <taxon>Rhodospirillales</taxon>
        <taxon>Rhodospirillaceae</taxon>
    </lineage>
</organism>
<gene>
    <name evidence="3" type="ORF">ACFSM5_13250</name>
</gene>
<evidence type="ECO:0000313" key="4">
    <source>
        <dbReference type="Proteomes" id="UP001597295"/>
    </source>
</evidence>
<accession>A0ABW5DRZ7</accession>
<protein>
    <submittedName>
        <fullName evidence="3">Substrate-binding periplasmic protein</fullName>
    </submittedName>
</protein>
<comment type="caution">
    <text evidence="3">The sequence shown here is derived from an EMBL/GenBank/DDBJ whole genome shotgun (WGS) entry which is preliminary data.</text>
</comment>
<sequence>MAADDKRPVRIFGSDQTPPKYYLEDGKARGYAFDIALEALRRIGRQGSPEAIPWARALQNSRDGLGIIVGFSRTAQREVDYLYTNYPMFIDPVLLVYRSGDPQFANWFPTLPKQRVAVSRGARYCPTYNRDIAEASTVLETPDGAHRLNLLVRQRVDIAVFSGGKTTVETAAARAGIALQEITISPQPICLDPNYIGIGRSMPGGEALRDALDIALEEMERDGSIDKIKAPYLDDR</sequence>
<dbReference type="PANTHER" id="PTHR35936">
    <property type="entry name" value="MEMBRANE-BOUND LYTIC MUREIN TRANSGLYCOSYLASE F"/>
    <property type="match status" value="1"/>
</dbReference>
<feature type="domain" description="Solute-binding protein family 3/N-terminal" evidence="2">
    <location>
        <begin position="13"/>
        <end position="233"/>
    </location>
</feature>
<dbReference type="EMBL" id="JBHUIP010000012">
    <property type="protein sequence ID" value="MFD2263862.1"/>
    <property type="molecule type" value="Genomic_DNA"/>
</dbReference>
<keyword evidence="4" id="KW-1185">Reference proteome</keyword>
<dbReference type="RefSeq" id="WP_379876905.1">
    <property type="nucleotide sequence ID" value="NZ_JBHUIP010000012.1"/>
</dbReference>
<dbReference type="InterPro" id="IPR001638">
    <property type="entry name" value="Solute-binding_3/MltF_N"/>
</dbReference>
<evidence type="ECO:0000313" key="3">
    <source>
        <dbReference type="EMBL" id="MFD2263862.1"/>
    </source>
</evidence>
<dbReference type="PANTHER" id="PTHR35936:SF25">
    <property type="entry name" value="ABC TRANSPORTER SUBSTRATE-BINDING PROTEIN"/>
    <property type="match status" value="1"/>
</dbReference>